<comment type="caution">
    <text evidence="7">The sequence shown here is derived from an EMBL/GenBank/DDBJ whole genome shotgun (WGS) entry which is preliminary data.</text>
</comment>
<dbReference type="AlphaFoldDB" id="A0A9P6JIX1"/>
<dbReference type="OrthoDB" id="691673at2759"/>
<feature type="domain" description="Aminotransferase class I/classII large" evidence="6">
    <location>
        <begin position="106"/>
        <end position="307"/>
    </location>
</feature>
<protein>
    <submittedName>
        <fullName evidence="7">Pyridoxal phosphate-dependent transferase</fullName>
    </submittedName>
</protein>
<comment type="cofactor">
    <cofactor evidence="1">
        <name>pyridoxal 5'-phosphate</name>
        <dbReference type="ChEBI" id="CHEBI:597326"/>
    </cofactor>
</comment>
<evidence type="ECO:0000256" key="2">
    <source>
        <dbReference type="ARBA" id="ARBA00007441"/>
    </source>
</evidence>
<name>A0A9P6JIX1_9AGAR</name>
<keyword evidence="3" id="KW-0032">Aminotransferase</keyword>
<dbReference type="InterPro" id="IPR004839">
    <property type="entry name" value="Aminotransferase_I/II_large"/>
</dbReference>
<evidence type="ECO:0000256" key="4">
    <source>
        <dbReference type="ARBA" id="ARBA00022679"/>
    </source>
</evidence>
<dbReference type="InterPro" id="IPR015421">
    <property type="entry name" value="PyrdxlP-dep_Trfase_major"/>
</dbReference>
<dbReference type="Gene3D" id="3.40.640.10">
    <property type="entry name" value="Type I PLP-dependent aspartate aminotransferase-like (Major domain)"/>
    <property type="match status" value="1"/>
</dbReference>
<evidence type="ECO:0000256" key="5">
    <source>
        <dbReference type="ARBA" id="ARBA00022898"/>
    </source>
</evidence>
<keyword evidence="8" id="KW-1185">Reference proteome</keyword>
<dbReference type="GO" id="GO:0030170">
    <property type="term" value="F:pyridoxal phosphate binding"/>
    <property type="evidence" value="ECO:0007669"/>
    <property type="project" value="InterPro"/>
</dbReference>
<proteinExistence type="inferred from homology"/>
<evidence type="ECO:0000259" key="6">
    <source>
        <dbReference type="Pfam" id="PF00155"/>
    </source>
</evidence>
<evidence type="ECO:0000256" key="1">
    <source>
        <dbReference type="ARBA" id="ARBA00001933"/>
    </source>
</evidence>
<sequence>MAQFDPTHHLSRMSKSRKVSPVQGLHKFLGTPGLISLSGGLPNPEYFPFGTLTAEVSTATKFSEGNDTTASHKPPRLADWFWSFFPSSNGSEMTSSITVPKYANRSQPDALQLSTALQYSSARGLPLLNSLCREITAKVHSPAALCDPSNILGASRDILLTTGNTDAWIKCVQTFCNPREAVLCDDWTFSTSLEGMRPYQVGAVPVKMDSQGMCSTDLREILEAWNETERGYQRPHVMYIVPIGQNPTGSTMGSLRKQEIYQVCVEYDILIIEDDPYFFLQFNRYCPPSERLELKNTDESYIQSLSPSFLR</sequence>
<dbReference type="EMBL" id="MU157949">
    <property type="protein sequence ID" value="KAF9522349.1"/>
    <property type="molecule type" value="Genomic_DNA"/>
</dbReference>
<evidence type="ECO:0000313" key="8">
    <source>
        <dbReference type="Proteomes" id="UP000807306"/>
    </source>
</evidence>
<dbReference type="PANTHER" id="PTHR42790">
    <property type="entry name" value="AMINOTRANSFERASE"/>
    <property type="match status" value="1"/>
</dbReference>
<dbReference type="Proteomes" id="UP000807306">
    <property type="component" value="Unassembled WGS sequence"/>
</dbReference>
<dbReference type="InterPro" id="IPR015424">
    <property type="entry name" value="PyrdxlP-dep_Trfase"/>
</dbReference>
<evidence type="ECO:0000313" key="7">
    <source>
        <dbReference type="EMBL" id="KAF9522349.1"/>
    </source>
</evidence>
<keyword evidence="4 7" id="KW-0808">Transferase</keyword>
<comment type="similarity">
    <text evidence="2">Belongs to the class-I pyridoxal-phosphate-dependent aminotransferase family.</text>
</comment>
<reference evidence="7" key="1">
    <citation type="submission" date="2020-11" db="EMBL/GenBank/DDBJ databases">
        <authorList>
            <consortium name="DOE Joint Genome Institute"/>
            <person name="Ahrendt S."/>
            <person name="Riley R."/>
            <person name="Andreopoulos W."/>
            <person name="Labutti K."/>
            <person name="Pangilinan J."/>
            <person name="Ruiz-Duenas F.J."/>
            <person name="Barrasa J.M."/>
            <person name="Sanchez-Garcia M."/>
            <person name="Camarero S."/>
            <person name="Miyauchi S."/>
            <person name="Serrano A."/>
            <person name="Linde D."/>
            <person name="Babiker R."/>
            <person name="Drula E."/>
            <person name="Ayuso-Fernandez I."/>
            <person name="Pacheco R."/>
            <person name="Padilla G."/>
            <person name="Ferreira P."/>
            <person name="Barriuso J."/>
            <person name="Kellner H."/>
            <person name="Castanera R."/>
            <person name="Alfaro M."/>
            <person name="Ramirez L."/>
            <person name="Pisabarro A.G."/>
            <person name="Kuo A."/>
            <person name="Tritt A."/>
            <person name="Lipzen A."/>
            <person name="He G."/>
            <person name="Yan M."/>
            <person name="Ng V."/>
            <person name="Cullen D."/>
            <person name="Martin F."/>
            <person name="Rosso M.-N."/>
            <person name="Henrissat B."/>
            <person name="Hibbett D."/>
            <person name="Martinez A.T."/>
            <person name="Grigoriev I.V."/>
        </authorList>
    </citation>
    <scope>NUCLEOTIDE SEQUENCE</scope>
    <source>
        <strain evidence="7">CBS 506.95</strain>
    </source>
</reference>
<gene>
    <name evidence="7" type="ORF">CPB83DRAFT_918240</name>
</gene>
<accession>A0A9P6JIX1</accession>
<dbReference type="GO" id="GO:0008483">
    <property type="term" value="F:transaminase activity"/>
    <property type="evidence" value="ECO:0007669"/>
    <property type="project" value="UniProtKB-KW"/>
</dbReference>
<dbReference type="SUPFAM" id="SSF53383">
    <property type="entry name" value="PLP-dependent transferases"/>
    <property type="match status" value="1"/>
</dbReference>
<organism evidence="7 8">
    <name type="scientific">Crepidotus variabilis</name>
    <dbReference type="NCBI Taxonomy" id="179855"/>
    <lineage>
        <taxon>Eukaryota</taxon>
        <taxon>Fungi</taxon>
        <taxon>Dikarya</taxon>
        <taxon>Basidiomycota</taxon>
        <taxon>Agaricomycotina</taxon>
        <taxon>Agaricomycetes</taxon>
        <taxon>Agaricomycetidae</taxon>
        <taxon>Agaricales</taxon>
        <taxon>Agaricineae</taxon>
        <taxon>Crepidotaceae</taxon>
        <taxon>Crepidotus</taxon>
    </lineage>
</organism>
<dbReference type="Pfam" id="PF00155">
    <property type="entry name" value="Aminotran_1_2"/>
    <property type="match status" value="1"/>
</dbReference>
<keyword evidence="5" id="KW-0663">Pyridoxal phosphate</keyword>
<dbReference type="InterPro" id="IPR050859">
    <property type="entry name" value="Class-I_PLP-dep_aminotransf"/>
</dbReference>
<dbReference type="PANTHER" id="PTHR42790:SF1">
    <property type="entry name" value="AROMATIC AMINO ACID AMINOTRANSFERASE, HYPOTHETICAL (EUROFUNG)"/>
    <property type="match status" value="1"/>
</dbReference>
<evidence type="ECO:0000256" key="3">
    <source>
        <dbReference type="ARBA" id="ARBA00022576"/>
    </source>
</evidence>
<dbReference type="GO" id="GO:1901605">
    <property type="term" value="P:alpha-amino acid metabolic process"/>
    <property type="evidence" value="ECO:0007669"/>
    <property type="project" value="TreeGrafter"/>
</dbReference>